<dbReference type="PATRIC" id="fig|1313304.3.peg.1871"/>
<dbReference type="InterPro" id="IPR051926">
    <property type="entry name" value="Ala_Aminotransferase"/>
</dbReference>
<keyword evidence="4 8" id="KW-0808">Transferase</keyword>
<keyword evidence="5" id="KW-0663">Pyridoxal phosphate</keyword>
<dbReference type="InterPro" id="IPR004839">
    <property type="entry name" value="Aminotransferase_I/II_large"/>
</dbReference>
<dbReference type="Gene3D" id="3.90.1150.10">
    <property type="entry name" value="Aspartate Aminotransferase, domain 1"/>
    <property type="match status" value="1"/>
</dbReference>
<evidence type="ECO:0000256" key="4">
    <source>
        <dbReference type="ARBA" id="ARBA00022679"/>
    </source>
</evidence>
<reference evidence="8 9" key="1">
    <citation type="journal article" date="2013" name="Environ. Microbiol.">
        <title>Genome analysis of Chitinivibrio alkaliphilus gen. nov., sp. nov., a novel extremely haloalkaliphilic anaerobic chitinolytic bacterium from the candidate phylum Termite Group 3.</title>
        <authorList>
            <person name="Sorokin D.Y."/>
            <person name="Gumerov V.M."/>
            <person name="Rakitin A.L."/>
            <person name="Beletsky A.V."/>
            <person name="Damste J.S."/>
            <person name="Muyzer G."/>
            <person name="Mardanov A.V."/>
            <person name="Ravin N.V."/>
        </authorList>
    </citation>
    <scope>NUCLEOTIDE SEQUENCE [LARGE SCALE GENOMIC DNA]</scope>
    <source>
        <strain evidence="8 9">ACht1</strain>
    </source>
</reference>
<evidence type="ECO:0000256" key="3">
    <source>
        <dbReference type="ARBA" id="ARBA00022576"/>
    </source>
</evidence>
<dbReference type="Gene3D" id="3.40.640.10">
    <property type="entry name" value="Type I PLP-dependent aspartate aminotransferase-like (Major domain)"/>
    <property type="match status" value="1"/>
</dbReference>
<gene>
    <name evidence="8" type="ORF">CALK_1965</name>
</gene>
<comment type="cofactor">
    <cofactor evidence="1">
        <name>pyridoxal 5'-phosphate</name>
        <dbReference type="ChEBI" id="CHEBI:597326"/>
    </cofactor>
</comment>
<comment type="caution">
    <text evidence="8">The sequence shown here is derived from an EMBL/GenBank/DDBJ whole genome shotgun (WGS) entry which is preliminary data.</text>
</comment>
<dbReference type="CDD" id="cd00609">
    <property type="entry name" value="AAT_like"/>
    <property type="match status" value="1"/>
</dbReference>
<proteinExistence type="inferred from homology"/>
<dbReference type="InterPro" id="IPR015421">
    <property type="entry name" value="PyrdxlP-dep_Trfase_major"/>
</dbReference>
<evidence type="ECO:0000256" key="5">
    <source>
        <dbReference type="ARBA" id="ARBA00022898"/>
    </source>
</evidence>
<name>U7D6G8_9BACT</name>
<comment type="similarity">
    <text evidence="2">Belongs to the class-I pyridoxal-phosphate-dependent aminotransferase family.</text>
</comment>
<dbReference type="RefSeq" id="WP_022637385.1">
    <property type="nucleotide sequence ID" value="NZ_ASJR01000018.1"/>
</dbReference>
<protein>
    <recommendedName>
        <fullName evidence="6">alanine transaminase</fullName>
        <ecNumber evidence="6">2.6.1.2</ecNumber>
    </recommendedName>
</protein>
<evidence type="ECO:0000256" key="1">
    <source>
        <dbReference type="ARBA" id="ARBA00001933"/>
    </source>
</evidence>
<dbReference type="AlphaFoldDB" id="U7D6G8"/>
<sequence>MLEQSERLRQVKYAIRGPVLEAAYEMEKRGEKILKLNIGNPGVFGFDADPSLLSAMQENLLGSDGAQSYSHSQGITSAREAIVSYHTERGVSGIDIDDVFIGNGASELISMSLQALLNPGDEVLIPAPDYPLWTASVNLADGTPIHYLCNESDGWNPDLTDMASKISSKTRAIVIINPNNPTGGVYSEETLKGIVALAKKHNLLLLADEIYDRILFDGARHIPLAALAGDHPCLTFNGISKTHLACGFRGGWLVLSGNTDELQNYKQGLATLASMRLCSNVAAQYACKAALEFDTQMKEFVHPEGRLHRQHTKAWEALNSIDGISCVKAEGALYLFPKIDTEKFGIHDDEQFVLDFLREKKVLIVNGTGFNWPQPDHFRIVVLPKESELLDAIERLRSFLSTYRQV</sequence>
<dbReference type="OrthoDB" id="9802328at2"/>
<dbReference type="InterPro" id="IPR015422">
    <property type="entry name" value="PyrdxlP-dep_Trfase_small"/>
</dbReference>
<evidence type="ECO:0000313" key="9">
    <source>
        <dbReference type="Proteomes" id="UP000017148"/>
    </source>
</evidence>
<dbReference type="PANTHER" id="PTHR43488">
    <property type="entry name" value="GLUTAMATE-PYRUVATE AMINOTRANSFERASE ALAA"/>
    <property type="match status" value="1"/>
</dbReference>
<dbReference type="eggNOG" id="COG0436">
    <property type="taxonomic scope" value="Bacteria"/>
</dbReference>
<dbReference type="STRING" id="1313304.CALK_1965"/>
<dbReference type="GO" id="GO:0030170">
    <property type="term" value="F:pyridoxal phosphate binding"/>
    <property type="evidence" value="ECO:0007669"/>
    <property type="project" value="InterPro"/>
</dbReference>
<evidence type="ECO:0000259" key="7">
    <source>
        <dbReference type="Pfam" id="PF00155"/>
    </source>
</evidence>
<dbReference type="EC" id="2.6.1.2" evidence="6"/>
<dbReference type="PANTHER" id="PTHR43488:SF2">
    <property type="entry name" value="GLUTAMATE-PYRUVATE AMINOTRANSFERASE ALAA"/>
    <property type="match status" value="1"/>
</dbReference>
<evidence type="ECO:0000256" key="2">
    <source>
        <dbReference type="ARBA" id="ARBA00007441"/>
    </source>
</evidence>
<dbReference type="SUPFAM" id="SSF53383">
    <property type="entry name" value="PLP-dependent transferases"/>
    <property type="match status" value="1"/>
</dbReference>
<dbReference type="Pfam" id="PF00155">
    <property type="entry name" value="Aminotran_1_2"/>
    <property type="match status" value="1"/>
</dbReference>
<keyword evidence="9" id="KW-1185">Reference proteome</keyword>
<evidence type="ECO:0000313" key="8">
    <source>
        <dbReference type="EMBL" id="ERP31166.1"/>
    </source>
</evidence>
<organism evidence="8 9">
    <name type="scientific">Chitinivibrio alkaliphilus ACht1</name>
    <dbReference type="NCBI Taxonomy" id="1313304"/>
    <lineage>
        <taxon>Bacteria</taxon>
        <taxon>Pseudomonadati</taxon>
        <taxon>Fibrobacterota</taxon>
        <taxon>Chitinivibrionia</taxon>
        <taxon>Chitinivibrionales</taxon>
        <taxon>Chitinivibrionaceae</taxon>
        <taxon>Chitinivibrio</taxon>
    </lineage>
</organism>
<evidence type="ECO:0000256" key="6">
    <source>
        <dbReference type="ARBA" id="ARBA00026106"/>
    </source>
</evidence>
<dbReference type="InterPro" id="IPR015424">
    <property type="entry name" value="PyrdxlP-dep_Trfase"/>
</dbReference>
<dbReference type="GO" id="GO:0004021">
    <property type="term" value="F:L-alanine:2-oxoglutarate aminotransferase activity"/>
    <property type="evidence" value="ECO:0007669"/>
    <property type="project" value="UniProtKB-EC"/>
</dbReference>
<dbReference type="Proteomes" id="UP000017148">
    <property type="component" value="Unassembled WGS sequence"/>
</dbReference>
<accession>U7D6G8</accession>
<feature type="domain" description="Aminotransferase class I/classII large" evidence="7">
    <location>
        <begin position="32"/>
        <end position="396"/>
    </location>
</feature>
<keyword evidence="3 8" id="KW-0032">Aminotransferase</keyword>
<dbReference type="EMBL" id="ASJR01000018">
    <property type="protein sequence ID" value="ERP31166.1"/>
    <property type="molecule type" value="Genomic_DNA"/>
</dbReference>